<feature type="region of interest" description="Disordered" evidence="1">
    <location>
        <begin position="216"/>
        <end position="238"/>
    </location>
</feature>
<dbReference type="Pfam" id="PF22766">
    <property type="entry name" value="ZW10_C2"/>
    <property type="match status" value="1"/>
</dbReference>
<dbReference type="InterPro" id="IPR046362">
    <property type="entry name" value="Zw10/DSL1_C_sf"/>
</dbReference>
<dbReference type="Gene3D" id="1.10.357.150">
    <property type="match status" value="1"/>
</dbReference>
<dbReference type="Proteomes" id="UP000008141">
    <property type="component" value="Unassembled WGS sequence"/>
</dbReference>
<dbReference type="PANTHER" id="PTHR12205">
    <property type="entry name" value="CENTROMERE/KINETOCHORE PROTEIN ZW10"/>
    <property type="match status" value="1"/>
</dbReference>
<dbReference type="EMBL" id="GL433840">
    <property type="protein sequence ID" value="EFN57163.1"/>
    <property type="molecule type" value="Genomic_DNA"/>
</dbReference>
<reference evidence="4 5" key="1">
    <citation type="journal article" date="2010" name="Plant Cell">
        <title>The Chlorella variabilis NC64A genome reveals adaptation to photosymbiosis, coevolution with viruses, and cryptic sex.</title>
        <authorList>
            <person name="Blanc G."/>
            <person name="Duncan G."/>
            <person name="Agarkova I."/>
            <person name="Borodovsky M."/>
            <person name="Gurnon J."/>
            <person name="Kuo A."/>
            <person name="Lindquist E."/>
            <person name="Lucas S."/>
            <person name="Pangilinan J."/>
            <person name="Polle J."/>
            <person name="Salamov A."/>
            <person name="Terry A."/>
            <person name="Yamada T."/>
            <person name="Dunigan D.D."/>
            <person name="Grigoriev I.V."/>
            <person name="Claverie J.M."/>
            <person name="Van Etten J.L."/>
        </authorList>
    </citation>
    <scope>NUCLEOTIDE SEQUENCE [LARGE SCALE GENOMIC DNA]</scope>
    <source>
        <strain evidence="4 5">NC64A</strain>
    </source>
</reference>
<feature type="region of interest" description="Disordered" evidence="1">
    <location>
        <begin position="451"/>
        <end position="478"/>
    </location>
</feature>
<feature type="domain" description="ZW10 C-terminal helical" evidence="3">
    <location>
        <begin position="679"/>
        <end position="836"/>
    </location>
</feature>
<evidence type="ECO:0000256" key="1">
    <source>
        <dbReference type="SAM" id="MobiDB-lite"/>
    </source>
</evidence>
<dbReference type="Pfam" id="PF20665">
    <property type="entry name" value="Zw10_middle"/>
    <property type="match status" value="1"/>
</dbReference>
<feature type="domain" description="Centromere/kinetochore protein zw10 middle" evidence="2">
    <location>
        <begin position="248"/>
        <end position="432"/>
    </location>
</feature>
<dbReference type="GO" id="GO:1990423">
    <property type="term" value="C:RZZ complex"/>
    <property type="evidence" value="ECO:0007669"/>
    <property type="project" value="TreeGrafter"/>
</dbReference>
<dbReference type="AlphaFoldDB" id="E1ZB41"/>
<dbReference type="eggNOG" id="KOG2163">
    <property type="taxonomic scope" value="Eukaryota"/>
</dbReference>
<evidence type="ECO:0000313" key="4">
    <source>
        <dbReference type="EMBL" id="EFN57163.1"/>
    </source>
</evidence>
<evidence type="ECO:0000259" key="2">
    <source>
        <dbReference type="Pfam" id="PF20665"/>
    </source>
</evidence>
<dbReference type="GO" id="GO:0007094">
    <property type="term" value="P:mitotic spindle assembly checkpoint signaling"/>
    <property type="evidence" value="ECO:0007669"/>
    <property type="project" value="TreeGrafter"/>
</dbReference>
<evidence type="ECO:0000313" key="5">
    <source>
        <dbReference type="Proteomes" id="UP000008141"/>
    </source>
</evidence>
<organism evidence="5">
    <name type="scientific">Chlorella variabilis</name>
    <name type="common">Green alga</name>
    <dbReference type="NCBI Taxonomy" id="554065"/>
    <lineage>
        <taxon>Eukaryota</taxon>
        <taxon>Viridiplantae</taxon>
        <taxon>Chlorophyta</taxon>
        <taxon>core chlorophytes</taxon>
        <taxon>Trebouxiophyceae</taxon>
        <taxon>Chlorellales</taxon>
        <taxon>Chlorellaceae</taxon>
        <taxon>Chlorella clade</taxon>
        <taxon>Chlorella</taxon>
    </lineage>
</organism>
<dbReference type="GO" id="GO:0005737">
    <property type="term" value="C:cytoplasm"/>
    <property type="evidence" value="ECO:0007669"/>
    <property type="project" value="GOC"/>
</dbReference>
<keyword evidence="5" id="KW-1185">Reference proteome</keyword>
<sequence>MGAVDNVLERLLGVTEGDAAEGLTSSALQEYLDKVHVRREEVLLTLYATVAERMAPEADGGGEGEGEAAGAARRLEAAALVADAAFSSALAQLQGEAHAVLAAEDPSVAHLAHLAAQHAAVVAAMQETVAAAASVRVAAELHQRLADFDAAVASGSYSEAAWVALELQKAVQAVSGSEETAAAVEARVGPLQQQLLKGVYGCCAVDPGSRMPVLIPSAAGPGAGDQGQPRPAASGASTGSAAATAATAAVLAEIWKALEVFGLLPQALQQLAAYFIEHSVLPILASEHDPSLITDSPAGSVASSNLSRATTVGRSGGNSVERLLYKALRGLAEQVMCGQEEHIEQLGTVLWPQLAAAYITQKLKPIQPQSDAEVELYSRKSALGGKLEQKAVKLHLLPADKEGPISRYIKHTLNRFLNLRRNRFIATARDLLLSPAAQDAVTVGVPRRVTSAGTPKGASRSLFGAQQPPPHLGAVSGGGLEEEESLLACGEYAVSKAAQGAVNLMREALTEAVRSGNTALAQAMCGAVVDVAAMVVALPPPAAAAGPGGGGGLPPHPAVEQQAAAAAADHQQQLLLPYPASLRHNDCHYALCNLPYQFAPRLQQLVHRNLNFVNPATRVRHAGQDTLQAMVAAQEAELLGVVEEMHRFAGLDADGKAGIRQAVRREAWHRCAGPLCRKGVQQLLHAFRRLGGVLRGVLAPGVLVEVAAQLIQSVCGQITEDIMSLPDISVDESEQIPAILEPLTAGVRDAVLPPPPPDGHAVVGGVAHEELAAALEERTPAVMKLRELCELLDIRMVEIRRRWQEGRLQALGFSAEEVCHLVAALFEDTDLRRDFLHLLAQQQAEEEGAGMLCGGG</sequence>
<dbReference type="InterPro" id="IPR055148">
    <property type="entry name" value="ZW10_C_2"/>
</dbReference>
<dbReference type="STRING" id="554065.E1ZB41"/>
<evidence type="ECO:0000259" key="3">
    <source>
        <dbReference type="Pfam" id="PF22766"/>
    </source>
</evidence>
<dbReference type="GO" id="GO:0006888">
    <property type="term" value="P:endoplasmic reticulum to Golgi vesicle-mediated transport"/>
    <property type="evidence" value="ECO:0007669"/>
    <property type="project" value="TreeGrafter"/>
</dbReference>
<dbReference type="PANTHER" id="PTHR12205:SF0">
    <property type="entry name" value="CENTROMERE_KINETOCHORE PROTEIN ZW10 HOMOLOG"/>
    <property type="match status" value="1"/>
</dbReference>
<proteinExistence type="predicted"/>
<dbReference type="OMA" id="HCCQHLL"/>
<accession>E1ZB41</accession>
<dbReference type="FunCoup" id="E1ZB41">
    <property type="interactions" value="1634"/>
</dbReference>
<dbReference type="InParanoid" id="E1ZB41"/>
<name>E1ZB41_CHLVA</name>
<dbReference type="KEGG" id="cvr:CHLNCDRAFT_51233"/>
<dbReference type="InterPro" id="IPR048344">
    <property type="entry name" value="Zw10_middle"/>
</dbReference>
<dbReference type="OrthoDB" id="515817at2759"/>
<protein>
    <submittedName>
        <fullName evidence="4">Uncharacterized protein</fullName>
    </submittedName>
</protein>
<gene>
    <name evidence="4" type="ORF">CHLNCDRAFT_51233</name>
</gene>
<dbReference type="GeneID" id="17356618"/>
<dbReference type="RefSeq" id="XP_005849265.1">
    <property type="nucleotide sequence ID" value="XM_005849203.1"/>
</dbReference>